<dbReference type="EMBL" id="JFFR01000005">
    <property type="protein sequence ID" value="KDN29531.1"/>
    <property type="molecule type" value="Genomic_DNA"/>
</dbReference>
<dbReference type="GO" id="GO:0004190">
    <property type="term" value="F:aspartic-type endopeptidase activity"/>
    <property type="evidence" value="ECO:0007669"/>
    <property type="project" value="InterPro"/>
</dbReference>
<dbReference type="Pfam" id="PF14344">
    <property type="entry name" value="DUF4397"/>
    <property type="match status" value="2"/>
</dbReference>
<feature type="domain" description="DUF4397" evidence="2">
    <location>
        <begin position="33"/>
        <end position="150"/>
    </location>
</feature>
<dbReference type="GO" id="GO:0006508">
    <property type="term" value="P:proteolysis"/>
    <property type="evidence" value="ECO:0007669"/>
    <property type="project" value="InterPro"/>
</dbReference>
<evidence type="ECO:0000256" key="1">
    <source>
        <dbReference type="SAM" id="SignalP"/>
    </source>
</evidence>
<accession>A0A066UQ00</accession>
<proteinExistence type="predicted"/>
<protein>
    <recommendedName>
        <fullName evidence="2">DUF4397 domain-containing protein</fullName>
    </recommendedName>
</protein>
<name>A0A066UQ00_9VIBR</name>
<dbReference type="InterPro" id="IPR025510">
    <property type="entry name" value="DUF4397"/>
</dbReference>
<dbReference type="RefSeq" id="WP_050487345.1">
    <property type="nucleotide sequence ID" value="NZ_JFFR01000005.1"/>
</dbReference>
<reference evidence="3 4" key="1">
    <citation type="submission" date="2014-02" db="EMBL/GenBank/DDBJ databases">
        <title>Vibrio fortis Dalian14 Genome Sequencing.</title>
        <authorList>
            <person name="Wang Y."/>
            <person name="Song L."/>
            <person name="Liu G."/>
            <person name="Ding J."/>
        </authorList>
    </citation>
    <scope>NUCLEOTIDE SEQUENCE [LARGE SCALE GENOMIC DNA]</scope>
    <source>
        <strain evidence="3 4">Dalian14</strain>
    </source>
</reference>
<evidence type="ECO:0000313" key="3">
    <source>
        <dbReference type="EMBL" id="KDN29531.1"/>
    </source>
</evidence>
<evidence type="ECO:0000259" key="2">
    <source>
        <dbReference type="Pfam" id="PF14344"/>
    </source>
</evidence>
<feature type="chain" id="PRO_5001627430" description="DUF4397 domain-containing protein" evidence="1">
    <location>
        <begin position="19"/>
        <end position="456"/>
    </location>
</feature>
<comment type="caution">
    <text evidence="3">The sequence shown here is derived from an EMBL/GenBank/DDBJ whole genome shotgun (WGS) entry which is preliminary data.</text>
</comment>
<feature type="domain" description="DUF4397" evidence="2">
    <location>
        <begin position="248"/>
        <end position="374"/>
    </location>
</feature>
<sequence length="456" mass="47062">MKLIKTIAIATTLSAALAGCHDDDDDSTAQDYSYLRVFHASPDAPKVNVLLDGQPALQNVDYQQSSGQISVSPGDHTVQVDAILADGTTTTVVPETTLDLMAGQEYNVVATGKVGDNSFGPQIIARDFMVPTDARVQVMHSAPDAPTVDVFITAPGADLTTAMPFADDVSFLGVTDAVNVPADTYQVRITDPSDPTQVFFDSGSIAVPAGADWFVAATNNTTAGASPVTLLVDTGSSSLTVQDTNSGADVRVVHTISDAPGVDVWVNGTAPVSGSSLFNLMYKDKTDYLALDAASTDFAVAVNGSSPVSIVSALGLTASLAANTTYTALAIGNLSDGLSNDELYVVEDDVRRIATEAKLRAIHASTLAGIVDIYVSADATPSSDDVILEDIPYKGDSGLLPVMPGTVYIMITPANTPSTIAIGPVMLDLTGGSITTLVAIDDPVAPTSVSAISLDD</sequence>
<dbReference type="PROSITE" id="PS00141">
    <property type="entry name" value="ASP_PROTEASE"/>
    <property type="match status" value="1"/>
</dbReference>
<keyword evidence="4" id="KW-1185">Reference proteome</keyword>
<dbReference type="Proteomes" id="UP000027219">
    <property type="component" value="Unassembled WGS sequence"/>
</dbReference>
<dbReference type="PROSITE" id="PS51257">
    <property type="entry name" value="PROKAR_LIPOPROTEIN"/>
    <property type="match status" value="1"/>
</dbReference>
<gene>
    <name evidence="3" type="ORF">VFDL14_11820</name>
</gene>
<evidence type="ECO:0000313" key="4">
    <source>
        <dbReference type="Proteomes" id="UP000027219"/>
    </source>
</evidence>
<dbReference type="AlphaFoldDB" id="A0A066UQ00"/>
<keyword evidence="1" id="KW-0732">Signal</keyword>
<organism evidence="3 4">
    <name type="scientific">Vibrio fortis</name>
    <dbReference type="NCBI Taxonomy" id="212667"/>
    <lineage>
        <taxon>Bacteria</taxon>
        <taxon>Pseudomonadati</taxon>
        <taxon>Pseudomonadota</taxon>
        <taxon>Gammaproteobacteria</taxon>
        <taxon>Vibrionales</taxon>
        <taxon>Vibrionaceae</taxon>
        <taxon>Vibrio</taxon>
    </lineage>
</organism>
<feature type="signal peptide" evidence="1">
    <location>
        <begin position="1"/>
        <end position="18"/>
    </location>
</feature>
<dbReference type="InterPro" id="IPR001969">
    <property type="entry name" value="Aspartic_peptidase_AS"/>
</dbReference>
<dbReference type="OrthoDB" id="9783299at2"/>
<dbReference type="STRING" id="212667.VFDL14_11820"/>